<evidence type="ECO:0000256" key="2">
    <source>
        <dbReference type="ARBA" id="ARBA00001946"/>
    </source>
</evidence>
<dbReference type="SUPFAM" id="SSF51621">
    <property type="entry name" value="Phosphoenolpyruvate/pyruvate domain"/>
    <property type="match status" value="1"/>
</dbReference>
<evidence type="ECO:0000313" key="21">
    <source>
        <dbReference type="Proteomes" id="UP001597337"/>
    </source>
</evidence>
<comment type="caution">
    <text evidence="20">The sequence shown here is derived from an EMBL/GenBank/DDBJ whole genome shotgun (WGS) entry which is preliminary data.</text>
</comment>
<dbReference type="InterPro" id="IPR040442">
    <property type="entry name" value="Pyrv_kinase-like_dom_sf"/>
</dbReference>
<evidence type="ECO:0000256" key="12">
    <source>
        <dbReference type="ARBA" id="ARBA00022679"/>
    </source>
</evidence>
<dbReference type="InterPro" id="IPR016152">
    <property type="entry name" value="PTrfase/Anion_transptr"/>
</dbReference>
<dbReference type="RefSeq" id="WP_386028506.1">
    <property type="nucleotide sequence ID" value="NZ_JBHUHX010000052.1"/>
</dbReference>
<evidence type="ECO:0000259" key="18">
    <source>
        <dbReference type="PROSITE" id="PS51094"/>
    </source>
</evidence>
<evidence type="ECO:0000256" key="14">
    <source>
        <dbReference type="ARBA" id="ARBA00022723"/>
    </source>
</evidence>
<evidence type="ECO:0000313" key="20">
    <source>
        <dbReference type="EMBL" id="MFD2113677.1"/>
    </source>
</evidence>
<dbReference type="CDD" id="cd00211">
    <property type="entry name" value="PTS_IIA_fru"/>
    <property type="match status" value="1"/>
</dbReference>
<dbReference type="PROSITE" id="PS00589">
    <property type="entry name" value="PTS_HPR_SER"/>
    <property type="match status" value="1"/>
</dbReference>
<dbReference type="PROSITE" id="PS00369">
    <property type="entry name" value="PTS_HPR_HIS"/>
    <property type="match status" value="1"/>
</dbReference>
<dbReference type="InterPro" id="IPR015813">
    <property type="entry name" value="Pyrv/PenolPyrv_kinase-like_dom"/>
</dbReference>
<evidence type="ECO:0000256" key="9">
    <source>
        <dbReference type="ARBA" id="ARBA00022490"/>
    </source>
</evidence>
<gene>
    <name evidence="20" type="primary">ptsP</name>
    <name evidence="20" type="ORF">ACFSJC_17655</name>
</gene>
<evidence type="ECO:0000256" key="5">
    <source>
        <dbReference type="ARBA" id="ARBA00007837"/>
    </source>
</evidence>
<dbReference type="SUPFAM" id="SSF55804">
    <property type="entry name" value="Phoshotransferase/anion transport protein"/>
    <property type="match status" value="1"/>
</dbReference>
<evidence type="ECO:0000256" key="4">
    <source>
        <dbReference type="ARBA" id="ARBA00004496"/>
    </source>
</evidence>
<keyword evidence="13" id="KW-0598">Phosphotransferase system</keyword>
<dbReference type="InterPro" id="IPR006318">
    <property type="entry name" value="PTS_EI-like"/>
</dbReference>
<dbReference type="EMBL" id="JBHUHX010000052">
    <property type="protein sequence ID" value="MFD2113677.1"/>
    <property type="molecule type" value="Genomic_DNA"/>
</dbReference>
<evidence type="ECO:0000256" key="13">
    <source>
        <dbReference type="ARBA" id="ARBA00022683"/>
    </source>
</evidence>
<dbReference type="SUPFAM" id="SSF55594">
    <property type="entry name" value="HPr-like"/>
    <property type="match status" value="1"/>
</dbReference>
<dbReference type="SUPFAM" id="SSF52009">
    <property type="entry name" value="Phosphohistidine domain"/>
    <property type="match status" value="1"/>
</dbReference>
<evidence type="ECO:0000256" key="8">
    <source>
        <dbReference type="ARBA" id="ARBA00022448"/>
    </source>
</evidence>
<feature type="domain" description="HPr" evidence="19">
    <location>
        <begin position="159"/>
        <end position="247"/>
    </location>
</feature>
<dbReference type="Pfam" id="PF00359">
    <property type="entry name" value="PTS_EIIA_2"/>
    <property type="match status" value="1"/>
</dbReference>
<dbReference type="InterPro" id="IPR002178">
    <property type="entry name" value="PTS_EIIA_type-2_dom"/>
</dbReference>
<comment type="function">
    <text evidence="3">The phosphoenolpyruvate-dependent sugar phosphotransferase system (sugar PTS), a major carbohydrate active transport system, catalyzes the phosphorylation of incoming sugar substrates concomitantly with their translocation across the cell membrane. The enzyme II FruAB PTS system is involved in fructose transport.</text>
</comment>
<dbReference type="SUPFAM" id="SSF47831">
    <property type="entry name" value="Enzyme I of the PEP:sugar phosphotransferase system HPr-binding (sub)domain"/>
    <property type="match status" value="1"/>
</dbReference>
<evidence type="ECO:0000256" key="16">
    <source>
        <dbReference type="ARBA" id="ARBA00022842"/>
    </source>
</evidence>
<dbReference type="InterPro" id="IPR018274">
    <property type="entry name" value="PEP_util_AS"/>
</dbReference>
<sequence>MLSLDASAVRLGASAANKTDAIRQVGQILIDSGYIEPGYVDSLLAREKVANTFLGNGIAIPHGVPKDRGLIRRTGVAVLQVPDGVDWNPGDRVYLVVGIAAKSDEHLQILTNLTDVLGDPAEAERLAHTHDPADIERRLSSGAEPASPTAPKPLPDDLPNHFDIRIDSPHGLHARPATALVDIAKGFDATIRVRHGDRAGDAKSLIALLNLGIGSGATIRVMAEGPDADAALAALREAIEAGLEDEEDAPAADSERQQIDWEGRSIAGVAASPGLAAGPVWQYQRGKIVVAATARDPSAELTRLERAIEGAKRELAELYEEVKSRYGAGKAAIFRAHAEFLEDQGVIEAARTRIRDESRSAGYAWEQSYGQQAKELAAQKDALLAARAVDLRDVGRRVLRLLAERIEDDPKLPDTPVILVADDLSPSDTAKLDPALALGICTASGGPTSHTAIIARSLGIPALVGAGDSVLDIADGTDIVLDGNSGTLVLTPTDADRATAERVQADMADQREEERRACYQPAIMTDGARVEVVANIAAPEEAARAVEAGGEGVGLLRTEFLFLGRDQAPTEEEQTDAYTTMVEALNGLPIIIRTLDIGGDKSVPYLSMPVEENPFLGERGIRLCLNRPELFRTQLRAIFRASGKGPIRIMFPMISTLKELKRAKALTEEVRQEVGADPVEIGIMIEVPSAVMMAEELAAEADFFSVGSNDLTQYCLAIDRMHPMLSRQADGLHPAVLRMIDQTVKAAEKAGKWVGVCGGIAGDPRGVVILTGLGVKELSVSIPSIAAVKAQIRGLSMEQARDLAKRALACPSAAAVRRLR</sequence>
<evidence type="ECO:0000256" key="7">
    <source>
        <dbReference type="ARBA" id="ARBA00015565"/>
    </source>
</evidence>
<dbReference type="InterPro" id="IPR035895">
    <property type="entry name" value="HPr-like_sf"/>
</dbReference>
<dbReference type="PROSITE" id="PS00372">
    <property type="entry name" value="PTS_EIIA_TYPE_2_HIS"/>
    <property type="match status" value="1"/>
</dbReference>
<dbReference type="Gene3D" id="3.20.20.60">
    <property type="entry name" value="Phosphoenolpyruvate-binding domains"/>
    <property type="match status" value="1"/>
</dbReference>
<evidence type="ECO:0000256" key="17">
    <source>
        <dbReference type="SAM" id="MobiDB-lite"/>
    </source>
</evidence>
<dbReference type="CDD" id="cd00367">
    <property type="entry name" value="PTS-HPr_like"/>
    <property type="match status" value="1"/>
</dbReference>
<keyword evidence="15" id="KW-0418">Kinase</keyword>
<evidence type="ECO:0000256" key="11">
    <source>
        <dbReference type="ARBA" id="ARBA00022597"/>
    </source>
</evidence>
<dbReference type="InterPro" id="IPR008731">
    <property type="entry name" value="PTS_EIN"/>
</dbReference>
<keyword evidence="11" id="KW-0762">Sugar transport</keyword>
<dbReference type="InterPro" id="IPR036637">
    <property type="entry name" value="Phosphohistidine_dom_sf"/>
</dbReference>
<dbReference type="GO" id="GO:0008965">
    <property type="term" value="F:phosphoenolpyruvate-protein phosphotransferase activity"/>
    <property type="evidence" value="ECO:0007669"/>
    <property type="project" value="UniProtKB-EC"/>
</dbReference>
<dbReference type="InterPro" id="IPR000121">
    <property type="entry name" value="PEP_util_C"/>
</dbReference>
<keyword evidence="16" id="KW-0460">Magnesium</keyword>
<name>A0ABW4YDC0_9GAMM</name>
<dbReference type="Gene3D" id="3.50.30.10">
    <property type="entry name" value="Phosphohistidine domain"/>
    <property type="match status" value="1"/>
</dbReference>
<dbReference type="Gene3D" id="1.10.274.10">
    <property type="entry name" value="PtsI, HPr-binding domain"/>
    <property type="match status" value="1"/>
</dbReference>
<reference evidence="21" key="1">
    <citation type="journal article" date="2019" name="Int. J. Syst. Evol. Microbiol.">
        <title>The Global Catalogue of Microorganisms (GCM) 10K type strain sequencing project: providing services to taxonomists for standard genome sequencing and annotation.</title>
        <authorList>
            <consortium name="The Broad Institute Genomics Platform"/>
            <consortium name="The Broad Institute Genome Sequencing Center for Infectious Disease"/>
            <person name="Wu L."/>
            <person name="Ma J."/>
        </authorList>
    </citation>
    <scope>NUCLEOTIDE SEQUENCE [LARGE SCALE GENOMIC DNA]</scope>
    <source>
        <strain evidence="21">KACC 12597</strain>
    </source>
</reference>
<dbReference type="PROSITE" id="PS51350">
    <property type="entry name" value="PTS_HPR_DOM"/>
    <property type="match status" value="1"/>
</dbReference>
<dbReference type="InterPro" id="IPR002114">
    <property type="entry name" value="PTS_HPr_Ser_P_site"/>
</dbReference>
<dbReference type="PROSITE" id="PS00370">
    <property type="entry name" value="PEP_ENZYMES_PHOS_SITE"/>
    <property type="match status" value="1"/>
</dbReference>
<comment type="catalytic activity">
    <reaction evidence="1">
        <text>L-histidyl-[protein] + phosphoenolpyruvate = N(pros)-phospho-L-histidyl-[protein] + pyruvate</text>
        <dbReference type="Rhea" id="RHEA:23880"/>
        <dbReference type="Rhea" id="RHEA-COMP:9745"/>
        <dbReference type="Rhea" id="RHEA-COMP:9746"/>
        <dbReference type="ChEBI" id="CHEBI:15361"/>
        <dbReference type="ChEBI" id="CHEBI:29979"/>
        <dbReference type="ChEBI" id="CHEBI:58702"/>
        <dbReference type="ChEBI" id="CHEBI:64837"/>
        <dbReference type="EC" id="2.7.3.9"/>
    </reaction>
</comment>
<keyword evidence="9" id="KW-0963">Cytoplasm</keyword>
<comment type="similarity">
    <text evidence="5">Belongs to the PEP-utilizing enzyme family.</text>
</comment>
<accession>A0ABW4YDC0</accession>
<dbReference type="InterPro" id="IPR000032">
    <property type="entry name" value="HPr-like"/>
</dbReference>
<evidence type="ECO:0000256" key="6">
    <source>
        <dbReference type="ARBA" id="ARBA00012232"/>
    </source>
</evidence>
<comment type="subcellular location">
    <subcellularLocation>
        <location evidence="4">Cytoplasm</location>
    </subcellularLocation>
</comment>
<dbReference type="InterPro" id="IPR036618">
    <property type="entry name" value="PtsI_HPr-bd_sf"/>
</dbReference>
<feature type="domain" description="PTS EIIA type-2" evidence="18">
    <location>
        <begin position="2"/>
        <end position="142"/>
    </location>
</feature>
<dbReference type="PROSITE" id="PS51094">
    <property type="entry name" value="PTS_EIIA_TYPE_2"/>
    <property type="match status" value="1"/>
</dbReference>
<evidence type="ECO:0000259" key="19">
    <source>
        <dbReference type="PROSITE" id="PS51350"/>
    </source>
</evidence>
<dbReference type="Pfam" id="PF05524">
    <property type="entry name" value="PEP-utilisers_N"/>
    <property type="match status" value="1"/>
</dbReference>
<dbReference type="Pfam" id="PF02896">
    <property type="entry name" value="PEP-utilizers_C"/>
    <property type="match status" value="1"/>
</dbReference>
<dbReference type="Gene3D" id="3.30.1340.10">
    <property type="entry name" value="HPr-like"/>
    <property type="match status" value="1"/>
</dbReference>
<keyword evidence="10" id="KW-0597">Phosphoprotein</keyword>
<dbReference type="InterPro" id="IPR001020">
    <property type="entry name" value="PTS_HPr_His_P_site"/>
</dbReference>
<evidence type="ECO:0000256" key="15">
    <source>
        <dbReference type="ARBA" id="ARBA00022777"/>
    </source>
</evidence>
<dbReference type="Proteomes" id="UP001597337">
    <property type="component" value="Unassembled WGS sequence"/>
</dbReference>
<keyword evidence="14" id="KW-0479">Metal-binding</keyword>
<evidence type="ECO:0000256" key="3">
    <source>
        <dbReference type="ARBA" id="ARBA00003136"/>
    </source>
</evidence>
<dbReference type="Pfam" id="PF00381">
    <property type="entry name" value="PTS-HPr"/>
    <property type="match status" value="1"/>
</dbReference>
<dbReference type="NCBIfam" id="TIGR01003">
    <property type="entry name" value="PTS_HPr_family"/>
    <property type="match status" value="1"/>
</dbReference>
<proteinExistence type="inferred from homology"/>
<dbReference type="InterPro" id="IPR050499">
    <property type="entry name" value="PEP-utilizing_PTS_enzyme"/>
</dbReference>
<protein>
    <recommendedName>
        <fullName evidence="7">Multiphosphoryl transfer protein</fullName>
        <ecNumber evidence="6">2.7.3.9</ecNumber>
    </recommendedName>
</protein>
<feature type="compositionally biased region" description="Basic and acidic residues" evidence="17">
    <location>
        <begin position="154"/>
        <end position="163"/>
    </location>
</feature>
<dbReference type="PANTHER" id="PTHR46244:SF6">
    <property type="entry name" value="PHOSPHOENOLPYRUVATE-PROTEIN PHOSPHOTRANSFERASE"/>
    <property type="match status" value="1"/>
</dbReference>
<dbReference type="PANTHER" id="PTHR46244">
    <property type="entry name" value="PHOSPHOENOLPYRUVATE-PROTEIN PHOSPHOTRANSFERASE"/>
    <property type="match status" value="1"/>
</dbReference>
<comment type="cofactor">
    <cofactor evidence="2">
        <name>Mg(2+)</name>
        <dbReference type="ChEBI" id="CHEBI:18420"/>
    </cofactor>
</comment>
<dbReference type="InterPro" id="IPR008279">
    <property type="entry name" value="PEP-util_enz_mobile_dom"/>
</dbReference>
<dbReference type="Gene3D" id="3.40.930.10">
    <property type="entry name" value="Mannitol-specific EII, Chain A"/>
    <property type="match status" value="1"/>
</dbReference>
<feature type="region of interest" description="Disordered" evidence="17">
    <location>
        <begin position="140"/>
        <end position="163"/>
    </location>
</feature>
<keyword evidence="12 20" id="KW-0808">Transferase</keyword>
<evidence type="ECO:0000256" key="10">
    <source>
        <dbReference type="ARBA" id="ARBA00022553"/>
    </source>
</evidence>
<dbReference type="NCBIfam" id="TIGR01417">
    <property type="entry name" value="PTS_I_fam"/>
    <property type="match status" value="1"/>
</dbReference>
<dbReference type="PRINTS" id="PR01736">
    <property type="entry name" value="PHPHTRNFRASE"/>
</dbReference>
<dbReference type="EC" id="2.7.3.9" evidence="6"/>
<dbReference type="Pfam" id="PF00391">
    <property type="entry name" value="PEP-utilizers"/>
    <property type="match status" value="1"/>
</dbReference>
<evidence type="ECO:0000256" key="1">
    <source>
        <dbReference type="ARBA" id="ARBA00000683"/>
    </source>
</evidence>
<organism evidence="20 21">
    <name type="scientific">Thiorhodococcus fuscus</name>
    <dbReference type="NCBI Taxonomy" id="527200"/>
    <lineage>
        <taxon>Bacteria</taxon>
        <taxon>Pseudomonadati</taxon>
        <taxon>Pseudomonadota</taxon>
        <taxon>Gammaproteobacteria</taxon>
        <taxon>Chromatiales</taxon>
        <taxon>Chromatiaceae</taxon>
        <taxon>Thiorhodococcus</taxon>
    </lineage>
</organism>
<keyword evidence="8" id="KW-0813">Transport</keyword>
<dbReference type="PRINTS" id="PR00107">
    <property type="entry name" value="PHOSPHOCPHPR"/>
</dbReference>
<keyword evidence="21" id="KW-1185">Reference proteome</keyword>